<gene>
    <name evidence="1" type="ORF">GMARGA_LOCUS10896</name>
</gene>
<accession>A0ABN7UUP4</accession>
<keyword evidence="2" id="KW-1185">Reference proteome</keyword>
<sequence>MLRRQISEVQNRGKLSFNDRVNIAVSIVIKEFPYAKLYEVDGVALGGPTDDPAKIDHIKVVFQNVGATTVIINETSPGNFSSPILIDAPWGEDLIINWPMDLDYANELKVVAGFTKPFRTITLHKPLGPRPGNPLLIFDYGPSHIFVDTVTGDVTMRE</sequence>
<evidence type="ECO:0000313" key="1">
    <source>
        <dbReference type="EMBL" id="CAG8679893.1"/>
    </source>
</evidence>
<dbReference type="EMBL" id="CAJVQB010006222">
    <property type="protein sequence ID" value="CAG8679893.1"/>
    <property type="molecule type" value="Genomic_DNA"/>
</dbReference>
<organism evidence="1 2">
    <name type="scientific">Gigaspora margarita</name>
    <dbReference type="NCBI Taxonomy" id="4874"/>
    <lineage>
        <taxon>Eukaryota</taxon>
        <taxon>Fungi</taxon>
        <taxon>Fungi incertae sedis</taxon>
        <taxon>Mucoromycota</taxon>
        <taxon>Glomeromycotina</taxon>
        <taxon>Glomeromycetes</taxon>
        <taxon>Diversisporales</taxon>
        <taxon>Gigasporaceae</taxon>
        <taxon>Gigaspora</taxon>
    </lineage>
</organism>
<feature type="non-terminal residue" evidence="1">
    <location>
        <position position="1"/>
    </location>
</feature>
<evidence type="ECO:0000313" key="2">
    <source>
        <dbReference type="Proteomes" id="UP000789901"/>
    </source>
</evidence>
<protein>
    <submittedName>
        <fullName evidence="1">13906_t:CDS:1</fullName>
    </submittedName>
</protein>
<reference evidence="1 2" key="1">
    <citation type="submission" date="2021-06" db="EMBL/GenBank/DDBJ databases">
        <authorList>
            <person name="Kallberg Y."/>
            <person name="Tangrot J."/>
            <person name="Rosling A."/>
        </authorList>
    </citation>
    <scope>NUCLEOTIDE SEQUENCE [LARGE SCALE GENOMIC DNA]</scope>
    <source>
        <strain evidence="1 2">120-4 pot B 10/14</strain>
    </source>
</reference>
<comment type="caution">
    <text evidence="1">The sequence shown here is derived from an EMBL/GenBank/DDBJ whole genome shotgun (WGS) entry which is preliminary data.</text>
</comment>
<dbReference type="Proteomes" id="UP000789901">
    <property type="component" value="Unassembled WGS sequence"/>
</dbReference>
<name>A0ABN7UUP4_GIGMA</name>
<proteinExistence type="predicted"/>